<dbReference type="Proteomes" id="UP000324800">
    <property type="component" value="Unassembled WGS sequence"/>
</dbReference>
<dbReference type="AlphaFoldDB" id="A0A5J4UP54"/>
<sequence length="285" mass="32475">MNKGYRSADQNKRSLLGPSFLAKSSKYKKVSFINSSLIQARIRYFGFESGINKPTKIIRTIADIIGREFFYTDLNAASVPRKGPFPMLIELNGEPITVDEYDCSQRYMTEASEQKAQAASPLLKDKVLLRLSYFPPLTKSLSQLPPKEEAIRLRIQLKDEPDTENEQDGRAREHTCAVGEQLKKVEAQMQGAADVVLKAKKLKGQKLDFLPPDSKTRQYLRLKAGEMEPIHVTGDPFDILRQISSFFKVQMVYNLHRCGRVMMNNNGFGELDLDRNMQKLHNSEQ</sequence>
<dbReference type="EMBL" id="SNRW01014154">
    <property type="protein sequence ID" value="KAA6371790.1"/>
    <property type="molecule type" value="Genomic_DNA"/>
</dbReference>
<evidence type="ECO:0000313" key="1">
    <source>
        <dbReference type="EMBL" id="KAA6371790.1"/>
    </source>
</evidence>
<protein>
    <submittedName>
        <fullName evidence="1">Uncharacterized protein</fullName>
    </submittedName>
</protein>
<reference evidence="1 2" key="1">
    <citation type="submission" date="2019-03" db="EMBL/GenBank/DDBJ databases">
        <title>Single cell metagenomics reveals metabolic interactions within the superorganism composed of flagellate Streblomastix strix and complex community of Bacteroidetes bacteria on its surface.</title>
        <authorList>
            <person name="Treitli S.C."/>
            <person name="Kolisko M."/>
            <person name="Husnik F."/>
            <person name="Keeling P."/>
            <person name="Hampl V."/>
        </authorList>
    </citation>
    <scope>NUCLEOTIDE SEQUENCE [LARGE SCALE GENOMIC DNA]</scope>
    <source>
        <strain evidence="1">ST1C</strain>
    </source>
</reference>
<organism evidence="1 2">
    <name type="scientific">Streblomastix strix</name>
    <dbReference type="NCBI Taxonomy" id="222440"/>
    <lineage>
        <taxon>Eukaryota</taxon>
        <taxon>Metamonada</taxon>
        <taxon>Preaxostyla</taxon>
        <taxon>Oxymonadida</taxon>
        <taxon>Streblomastigidae</taxon>
        <taxon>Streblomastix</taxon>
    </lineage>
</organism>
<evidence type="ECO:0000313" key="2">
    <source>
        <dbReference type="Proteomes" id="UP000324800"/>
    </source>
</evidence>
<accession>A0A5J4UP54</accession>
<gene>
    <name evidence="1" type="ORF">EZS28_032682</name>
</gene>
<name>A0A5J4UP54_9EUKA</name>
<proteinExistence type="predicted"/>
<comment type="caution">
    <text evidence="1">The sequence shown here is derived from an EMBL/GenBank/DDBJ whole genome shotgun (WGS) entry which is preliminary data.</text>
</comment>